<gene>
    <name evidence="6" type="ORF">JK363_33620</name>
</gene>
<dbReference type="InterPro" id="IPR005471">
    <property type="entry name" value="Tscrpt_reg_IclR_N"/>
</dbReference>
<evidence type="ECO:0000313" key="6">
    <source>
        <dbReference type="EMBL" id="MBL1101513.1"/>
    </source>
</evidence>
<protein>
    <submittedName>
        <fullName evidence="6">IclR family transcriptional regulator</fullName>
    </submittedName>
</protein>
<evidence type="ECO:0000313" key="7">
    <source>
        <dbReference type="Proteomes" id="UP000634229"/>
    </source>
</evidence>
<dbReference type="Pfam" id="PF09339">
    <property type="entry name" value="HTH_IclR"/>
    <property type="match status" value="1"/>
</dbReference>
<accession>A0ABS1NN36</accession>
<dbReference type="InterPro" id="IPR036390">
    <property type="entry name" value="WH_DNA-bd_sf"/>
</dbReference>
<keyword evidence="7" id="KW-1185">Reference proteome</keyword>
<comment type="caution">
    <text evidence="6">The sequence shown here is derived from an EMBL/GenBank/DDBJ whole genome shotgun (WGS) entry which is preliminary data.</text>
</comment>
<dbReference type="Pfam" id="PF01614">
    <property type="entry name" value="IclR_C"/>
    <property type="match status" value="1"/>
</dbReference>
<dbReference type="SMART" id="SM00346">
    <property type="entry name" value="HTH_ICLR"/>
    <property type="match status" value="1"/>
</dbReference>
<evidence type="ECO:0000259" key="5">
    <source>
        <dbReference type="PROSITE" id="PS51078"/>
    </source>
</evidence>
<dbReference type="SUPFAM" id="SSF46785">
    <property type="entry name" value="Winged helix' DNA-binding domain"/>
    <property type="match status" value="1"/>
</dbReference>
<dbReference type="PROSITE" id="PS51078">
    <property type="entry name" value="ICLR_ED"/>
    <property type="match status" value="1"/>
</dbReference>
<keyword evidence="2" id="KW-0238">DNA-binding</keyword>
<dbReference type="EMBL" id="JAERRF010000029">
    <property type="protein sequence ID" value="MBL1101513.1"/>
    <property type="molecule type" value="Genomic_DNA"/>
</dbReference>
<evidence type="ECO:0000256" key="1">
    <source>
        <dbReference type="ARBA" id="ARBA00023015"/>
    </source>
</evidence>
<dbReference type="PROSITE" id="PS51077">
    <property type="entry name" value="HTH_ICLR"/>
    <property type="match status" value="1"/>
</dbReference>
<dbReference type="SUPFAM" id="SSF55781">
    <property type="entry name" value="GAF domain-like"/>
    <property type="match status" value="1"/>
</dbReference>
<organism evidence="6 7">
    <name type="scientific">Streptomyces coffeae</name>
    <dbReference type="NCBI Taxonomy" id="621382"/>
    <lineage>
        <taxon>Bacteria</taxon>
        <taxon>Bacillati</taxon>
        <taxon>Actinomycetota</taxon>
        <taxon>Actinomycetes</taxon>
        <taxon>Kitasatosporales</taxon>
        <taxon>Streptomycetaceae</taxon>
        <taxon>Streptomyces</taxon>
    </lineage>
</organism>
<dbReference type="InterPro" id="IPR014757">
    <property type="entry name" value="Tscrpt_reg_IclR_C"/>
</dbReference>
<dbReference type="InterPro" id="IPR050707">
    <property type="entry name" value="HTH_MetabolicPath_Reg"/>
</dbReference>
<dbReference type="InterPro" id="IPR029016">
    <property type="entry name" value="GAF-like_dom_sf"/>
</dbReference>
<dbReference type="InterPro" id="IPR036388">
    <property type="entry name" value="WH-like_DNA-bd_sf"/>
</dbReference>
<proteinExistence type="predicted"/>
<feature type="domain" description="HTH iclR-type" evidence="4">
    <location>
        <begin position="1"/>
        <end position="52"/>
    </location>
</feature>
<dbReference type="PANTHER" id="PTHR30136">
    <property type="entry name" value="HELIX-TURN-HELIX TRANSCRIPTIONAL REGULATOR, ICLR FAMILY"/>
    <property type="match status" value="1"/>
</dbReference>
<evidence type="ECO:0000259" key="4">
    <source>
        <dbReference type="PROSITE" id="PS51077"/>
    </source>
</evidence>
<dbReference type="Gene3D" id="3.30.450.40">
    <property type="match status" value="1"/>
</dbReference>
<evidence type="ECO:0000256" key="2">
    <source>
        <dbReference type="ARBA" id="ARBA00023125"/>
    </source>
</evidence>
<evidence type="ECO:0000256" key="3">
    <source>
        <dbReference type="ARBA" id="ARBA00023163"/>
    </source>
</evidence>
<dbReference type="Proteomes" id="UP000634229">
    <property type="component" value="Unassembled WGS sequence"/>
</dbReference>
<sequence length="240" mass="25062">MEAVAVNQPIGLSALTRTLGLPKTTVQRSLAALAEASWIEQETATGRWQVGVRAFVVGSAVSARGGLRPAALPTMRDLGAEVGETVHLMVPAGREVVLVERVDSPQPVRAVAPLGARAVLHATSNGKALLAALSTREVDAYIEGGLEAVTPHTITDPERLRSDLRGIVEAGFAVCREELEEGVVSVGAAIRPGYGRPIASLSISGPTSRMLPELLKSYGEKVRLAAEAIAIALPTDADLP</sequence>
<name>A0ABS1NN36_9ACTN</name>
<keyword evidence="1" id="KW-0805">Transcription regulation</keyword>
<reference evidence="6 7" key="1">
    <citation type="submission" date="2021-01" db="EMBL/GenBank/DDBJ databases">
        <title>WGS of actinomycetes isolated from Thailand.</title>
        <authorList>
            <person name="Thawai C."/>
        </authorList>
    </citation>
    <scope>NUCLEOTIDE SEQUENCE [LARGE SCALE GENOMIC DNA]</scope>
    <source>
        <strain evidence="6 7">CA1R205</strain>
    </source>
</reference>
<feature type="domain" description="IclR-ED" evidence="5">
    <location>
        <begin position="53"/>
        <end position="235"/>
    </location>
</feature>
<dbReference type="Gene3D" id="1.10.10.10">
    <property type="entry name" value="Winged helix-like DNA-binding domain superfamily/Winged helix DNA-binding domain"/>
    <property type="match status" value="1"/>
</dbReference>
<keyword evidence="3" id="KW-0804">Transcription</keyword>
<dbReference type="PANTHER" id="PTHR30136:SF24">
    <property type="entry name" value="HTH-TYPE TRANSCRIPTIONAL REPRESSOR ALLR"/>
    <property type="match status" value="1"/>
</dbReference>